<dbReference type="AlphaFoldDB" id="A0A2P2Q825"/>
<accession>A0A2P2Q825</accession>
<proteinExistence type="predicted"/>
<protein>
    <submittedName>
        <fullName evidence="1">Uncharacterized protein</fullName>
    </submittedName>
</protein>
<organism evidence="1">
    <name type="scientific">Rhizophora mucronata</name>
    <name type="common">Asiatic mangrove</name>
    <dbReference type="NCBI Taxonomy" id="61149"/>
    <lineage>
        <taxon>Eukaryota</taxon>
        <taxon>Viridiplantae</taxon>
        <taxon>Streptophyta</taxon>
        <taxon>Embryophyta</taxon>
        <taxon>Tracheophyta</taxon>
        <taxon>Spermatophyta</taxon>
        <taxon>Magnoliopsida</taxon>
        <taxon>eudicotyledons</taxon>
        <taxon>Gunneridae</taxon>
        <taxon>Pentapetalae</taxon>
        <taxon>rosids</taxon>
        <taxon>fabids</taxon>
        <taxon>Malpighiales</taxon>
        <taxon>Rhizophoraceae</taxon>
        <taxon>Rhizophora</taxon>
    </lineage>
</organism>
<reference evidence="1" key="1">
    <citation type="submission" date="2018-02" db="EMBL/GenBank/DDBJ databases">
        <title>Rhizophora mucronata_Transcriptome.</title>
        <authorList>
            <person name="Meera S.P."/>
            <person name="Sreeshan A."/>
            <person name="Augustine A."/>
        </authorList>
    </citation>
    <scope>NUCLEOTIDE SEQUENCE</scope>
    <source>
        <tissue evidence="1">Leaf</tissue>
    </source>
</reference>
<dbReference type="EMBL" id="GGEC01082652">
    <property type="protein sequence ID" value="MBX63136.1"/>
    <property type="molecule type" value="Transcribed_RNA"/>
</dbReference>
<sequence>MCELDKKNCMYRNLHQQCHLNIIES</sequence>
<name>A0A2P2Q825_RHIMU</name>
<evidence type="ECO:0000313" key="1">
    <source>
        <dbReference type="EMBL" id="MBX63136.1"/>
    </source>
</evidence>